<dbReference type="GeneID" id="18816612"/>
<dbReference type="KEGG" id="sla:SERLADRAFT_450042"/>
<gene>
    <name evidence="1" type="ORF">SERLADRAFT_450042</name>
</gene>
<dbReference type="HOGENOM" id="CLU_2470469_0_0_1"/>
<protein>
    <submittedName>
        <fullName evidence="1">Uncharacterized protein</fullName>
    </submittedName>
</protein>
<evidence type="ECO:0000313" key="1">
    <source>
        <dbReference type="EMBL" id="EGO23714.1"/>
    </source>
</evidence>
<sequence>MLVNALTAGISARVMAAMIPGINQAPAKPGLEGLLILLWMTRSVISFCTQNICKRVFNGIGTSVQRFFAGSGFRGHDGVFKLITLRLK</sequence>
<dbReference type="Proteomes" id="UP000008064">
    <property type="component" value="Unassembled WGS sequence"/>
</dbReference>
<organism>
    <name type="scientific">Serpula lacrymans var. lacrymans (strain S7.9)</name>
    <name type="common">Dry rot fungus</name>
    <dbReference type="NCBI Taxonomy" id="578457"/>
    <lineage>
        <taxon>Eukaryota</taxon>
        <taxon>Fungi</taxon>
        <taxon>Dikarya</taxon>
        <taxon>Basidiomycota</taxon>
        <taxon>Agaricomycotina</taxon>
        <taxon>Agaricomycetes</taxon>
        <taxon>Agaricomycetidae</taxon>
        <taxon>Boletales</taxon>
        <taxon>Coniophorineae</taxon>
        <taxon>Serpulaceae</taxon>
        <taxon>Serpula</taxon>
    </lineage>
</organism>
<accession>F8NYP3</accession>
<proteinExistence type="predicted"/>
<dbReference type="RefSeq" id="XP_007319476.1">
    <property type="nucleotide sequence ID" value="XM_007319414.1"/>
</dbReference>
<reference evidence="1" key="1">
    <citation type="submission" date="2011-04" db="EMBL/GenBank/DDBJ databases">
        <title>Evolution of plant cell wall degrading machinery underlies the functional diversity of forest fungi.</title>
        <authorList>
            <consortium name="US DOE Joint Genome Institute (JGI-PGF)"/>
            <person name="Eastwood D.C."/>
            <person name="Floudas D."/>
            <person name="Binder M."/>
            <person name="Majcherczyk A."/>
            <person name="Schneider P."/>
            <person name="Aerts A."/>
            <person name="Asiegbu F.O."/>
            <person name="Baker S.E."/>
            <person name="Barry K."/>
            <person name="Bendiksby M."/>
            <person name="Blumentritt M."/>
            <person name="Coutinho P.M."/>
            <person name="Cullen D."/>
            <person name="Cullen D."/>
            <person name="Gathman A."/>
            <person name="Goodell B."/>
            <person name="Henrissat B."/>
            <person name="Ihrmark K."/>
            <person name="Kauserud H."/>
            <person name="Kohler A."/>
            <person name="LaButti K."/>
            <person name="Lapidus A."/>
            <person name="Lavin J.L."/>
            <person name="Lee Y.-H."/>
            <person name="Lindquist E."/>
            <person name="Lilly W."/>
            <person name="Lucas S."/>
            <person name="Morin E."/>
            <person name="Murat C."/>
            <person name="Oguiza J.A."/>
            <person name="Park J."/>
            <person name="Pisabarro A.G."/>
            <person name="Riley R."/>
            <person name="Rosling A."/>
            <person name="Salamov A."/>
            <person name="Schmidt O."/>
            <person name="Schmutz J."/>
            <person name="Skrede I."/>
            <person name="Stenlid J."/>
            <person name="Wiebenga A."/>
            <person name="Xie X."/>
            <person name="Kues U."/>
            <person name="Hibbett D.S."/>
            <person name="Hoffmeister D."/>
            <person name="Hogberg N."/>
            <person name="Martin F."/>
            <person name="Grigoriev I.V."/>
            <person name="Watkinson S.C."/>
        </authorList>
    </citation>
    <scope>NUCLEOTIDE SEQUENCE</scope>
    <source>
        <strain evidence="1">S7.9</strain>
    </source>
</reference>
<dbReference type="EMBL" id="GL945435">
    <property type="protein sequence ID" value="EGO23714.1"/>
    <property type="molecule type" value="Genomic_DNA"/>
</dbReference>
<dbReference type="AlphaFoldDB" id="F8NYP3"/>
<name>F8NYP3_SERL9</name>